<keyword evidence="2" id="KW-0490">MHC I</keyword>
<evidence type="ECO:0000256" key="4">
    <source>
        <dbReference type="ARBA" id="ARBA00022729"/>
    </source>
</evidence>
<proteinExistence type="inferred from homology"/>
<keyword evidence="7" id="KW-0472">Membrane</keyword>
<dbReference type="PANTHER" id="PTHR16675">
    <property type="entry name" value="MHC CLASS I-RELATED"/>
    <property type="match status" value="1"/>
</dbReference>
<feature type="domain" description="MHC class I-like antigen recognition-like" evidence="11">
    <location>
        <begin position="13"/>
        <end position="100"/>
    </location>
</feature>
<keyword evidence="8" id="KW-1015">Disulfide bond</keyword>
<dbReference type="SUPFAM" id="SSF54452">
    <property type="entry name" value="MHC antigen-recognition domain"/>
    <property type="match status" value="1"/>
</dbReference>
<dbReference type="InterPro" id="IPR011162">
    <property type="entry name" value="MHC_I/II-like_Ag-recog"/>
</dbReference>
<dbReference type="InterPro" id="IPR001039">
    <property type="entry name" value="MHC_I_a_a1/a2"/>
</dbReference>
<evidence type="ECO:0000313" key="12">
    <source>
        <dbReference type="EMBL" id="NWU46490.1"/>
    </source>
</evidence>
<dbReference type="GO" id="GO:0002474">
    <property type="term" value="P:antigen processing and presentation of peptide antigen via MHC class I"/>
    <property type="evidence" value="ECO:0007669"/>
    <property type="project" value="UniProtKB-KW"/>
</dbReference>
<evidence type="ECO:0000256" key="8">
    <source>
        <dbReference type="ARBA" id="ARBA00023157"/>
    </source>
</evidence>
<dbReference type="Gene3D" id="3.30.500.10">
    <property type="entry name" value="MHC class I-like antigen recognition-like"/>
    <property type="match status" value="1"/>
</dbReference>
<dbReference type="EMBL" id="VYZM01000342">
    <property type="protein sequence ID" value="NWU46490.1"/>
    <property type="molecule type" value="Genomic_DNA"/>
</dbReference>
<dbReference type="PANTHER" id="PTHR16675:SF242">
    <property type="entry name" value="MAJOR HISTOCOMPATIBILITY COMPLEX CLASS I-RELATED GENE PROTEIN"/>
    <property type="match status" value="1"/>
</dbReference>
<dbReference type="PRINTS" id="PR01638">
    <property type="entry name" value="MHCCLASSI"/>
</dbReference>
<evidence type="ECO:0000256" key="6">
    <source>
        <dbReference type="ARBA" id="ARBA00022989"/>
    </source>
</evidence>
<evidence type="ECO:0000256" key="1">
    <source>
        <dbReference type="ARBA" id="ARBA00004479"/>
    </source>
</evidence>
<comment type="subcellular location">
    <subcellularLocation>
        <location evidence="1">Membrane</location>
        <topology evidence="1">Single-pass type I membrane protein</topology>
    </subcellularLocation>
</comment>
<organism evidence="12 13">
    <name type="scientific">Dromas ardeola</name>
    <dbReference type="NCBI Taxonomy" id="458190"/>
    <lineage>
        <taxon>Eukaryota</taxon>
        <taxon>Metazoa</taxon>
        <taxon>Chordata</taxon>
        <taxon>Craniata</taxon>
        <taxon>Vertebrata</taxon>
        <taxon>Euteleostomi</taxon>
        <taxon>Archelosauria</taxon>
        <taxon>Archosauria</taxon>
        <taxon>Dinosauria</taxon>
        <taxon>Saurischia</taxon>
        <taxon>Theropoda</taxon>
        <taxon>Coelurosauria</taxon>
        <taxon>Aves</taxon>
        <taxon>Neognathae</taxon>
        <taxon>Neoaves</taxon>
        <taxon>Charadriiformes</taxon>
        <taxon>Dromadidae</taxon>
        <taxon>Dromas</taxon>
    </lineage>
</organism>
<comment type="caution">
    <text evidence="12">The sequence shown here is derived from an EMBL/GenBank/DDBJ whole genome shotgun (WGS) entry which is preliminary data.</text>
</comment>
<evidence type="ECO:0000259" key="11">
    <source>
        <dbReference type="Pfam" id="PF00129"/>
    </source>
</evidence>
<name>A0A7K5WZ49_9CHAR</name>
<dbReference type="InterPro" id="IPR037055">
    <property type="entry name" value="MHC_I-like_Ag-recog_sf"/>
</dbReference>
<feature type="non-terminal residue" evidence="12">
    <location>
        <position position="127"/>
    </location>
</feature>
<evidence type="ECO:0000313" key="13">
    <source>
        <dbReference type="Proteomes" id="UP000586671"/>
    </source>
</evidence>
<dbReference type="GO" id="GO:0005615">
    <property type="term" value="C:extracellular space"/>
    <property type="evidence" value="ECO:0007669"/>
    <property type="project" value="TreeGrafter"/>
</dbReference>
<accession>A0A7K5WZ49</accession>
<evidence type="ECO:0000256" key="5">
    <source>
        <dbReference type="ARBA" id="ARBA00022859"/>
    </source>
</evidence>
<keyword evidence="13" id="KW-1185">Reference proteome</keyword>
<dbReference type="AlphaFoldDB" id="A0A7K5WZ49"/>
<keyword evidence="5" id="KW-0391">Immunity</keyword>
<evidence type="ECO:0000256" key="3">
    <source>
        <dbReference type="ARBA" id="ARBA00022692"/>
    </source>
</evidence>
<dbReference type="GO" id="GO:0009897">
    <property type="term" value="C:external side of plasma membrane"/>
    <property type="evidence" value="ECO:0007669"/>
    <property type="project" value="TreeGrafter"/>
</dbReference>
<dbReference type="Proteomes" id="UP000586671">
    <property type="component" value="Unassembled WGS sequence"/>
</dbReference>
<keyword evidence="4" id="KW-0732">Signal</keyword>
<evidence type="ECO:0000256" key="7">
    <source>
        <dbReference type="ARBA" id="ARBA00023136"/>
    </source>
</evidence>
<dbReference type="FunFam" id="3.30.500.10:FF:000001">
    <property type="entry name" value="H-2 class I histocompatibility antigen, alpha chain"/>
    <property type="match status" value="1"/>
</dbReference>
<reference evidence="12 13" key="1">
    <citation type="submission" date="2019-09" db="EMBL/GenBank/DDBJ databases">
        <title>Bird 10,000 Genomes (B10K) Project - Family phase.</title>
        <authorList>
            <person name="Zhang G."/>
        </authorList>
    </citation>
    <scope>NUCLEOTIDE SEQUENCE [LARGE SCALE GENOMIC DNA]</scope>
    <source>
        <strain evidence="12">B10K-DU-012-55</strain>
        <tissue evidence="12">Muscle</tissue>
    </source>
</reference>
<keyword evidence="6" id="KW-1133">Transmembrane helix</keyword>
<sequence length="127" mass="14375">SSPSAPAPGRVPGAHTLQRMLGCDLLEDGSTRGYWQYAYDGKDFIAFDMDTMTFIAADAVAQITKRKWEEDKTEAERRKHCLEISCIEWLRKYVSYGQAVLERKEPPTVRVSGKEAHGTLTLRCRAH</sequence>
<dbReference type="GO" id="GO:0006955">
    <property type="term" value="P:immune response"/>
    <property type="evidence" value="ECO:0007669"/>
    <property type="project" value="TreeGrafter"/>
</dbReference>
<dbReference type="Pfam" id="PF00129">
    <property type="entry name" value="MHC_I"/>
    <property type="match status" value="1"/>
</dbReference>
<protein>
    <submittedName>
        <fullName evidence="12">HA1F protein</fullName>
    </submittedName>
</protein>
<dbReference type="GO" id="GO:0042612">
    <property type="term" value="C:MHC class I protein complex"/>
    <property type="evidence" value="ECO:0007669"/>
    <property type="project" value="UniProtKB-KW"/>
</dbReference>
<evidence type="ECO:0000256" key="9">
    <source>
        <dbReference type="ARBA" id="ARBA00023180"/>
    </source>
</evidence>
<feature type="non-terminal residue" evidence="12">
    <location>
        <position position="1"/>
    </location>
</feature>
<dbReference type="InterPro" id="IPR050208">
    <property type="entry name" value="MHC_class-I_related"/>
</dbReference>
<dbReference type="InterPro" id="IPR011161">
    <property type="entry name" value="MHC_I-like_Ag-recog"/>
</dbReference>
<evidence type="ECO:0000256" key="10">
    <source>
        <dbReference type="RuleBase" id="RU004439"/>
    </source>
</evidence>
<keyword evidence="3" id="KW-0812">Transmembrane</keyword>
<comment type="similarity">
    <text evidence="10">Belongs to the MHC class I family.</text>
</comment>
<evidence type="ECO:0000256" key="2">
    <source>
        <dbReference type="ARBA" id="ARBA00022451"/>
    </source>
</evidence>
<gene>
    <name evidence="12" type="primary">Ha1f_1</name>
    <name evidence="12" type="ORF">DROARD_R09428</name>
</gene>
<keyword evidence="9" id="KW-0325">Glycoprotein</keyword>